<comment type="caution">
    <text evidence="1">The sequence shown here is derived from an EMBL/GenBank/DDBJ whole genome shotgun (WGS) entry which is preliminary data.</text>
</comment>
<organism evidence="1 2">
    <name type="scientific">Rhodoblastus sphagnicola</name>
    <dbReference type="NCBI Taxonomy" id="333368"/>
    <lineage>
        <taxon>Bacteria</taxon>
        <taxon>Pseudomonadati</taxon>
        <taxon>Pseudomonadota</taxon>
        <taxon>Alphaproteobacteria</taxon>
        <taxon>Hyphomicrobiales</taxon>
        <taxon>Rhodoblastaceae</taxon>
        <taxon>Rhodoblastus</taxon>
    </lineage>
</organism>
<keyword evidence="2" id="KW-1185">Reference proteome</keyword>
<sequence length="62" mass="6962">MLITIFLSIRTRVNSSLAKWVDSNGRRNDLMGDGDGKHEKEYPEISEAGGQELLTVRKGLEE</sequence>
<proteinExistence type="predicted"/>
<name>A0A2S6MWJ7_9HYPH</name>
<dbReference type="AlphaFoldDB" id="A0A2S6MWJ7"/>
<evidence type="ECO:0000313" key="2">
    <source>
        <dbReference type="Proteomes" id="UP000239089"/>
    </source>
</evidence>
<dbReference type="RefSeq" id="WP_146090141.1">
    <property type="nucleotide sequence ID" value="NZ_JACIGC010000020.1"/>
</dbReference>
<reference evidence="1 2" key="1">
    <citation type="journal article" date="2018" name="Arch. Microbiol.">
        <title>New insights into the metabolic potential of the phototrophic purple bacterium Rhodopila globiformis DSM 161(T) from its draft genome sequence and evidence for a vanadium-dependent nitrogenase.</title>
        <authorList>
            <person name="Imhoff J.F."/>
            <person name="Rahn T."/>
            <person name="Kunzel S."/>
            <person name="Neulinger S.C."/>
        </authorList>
    </citation>
    <scope>NUCLEOTIDE SEQUENCE [LARGE SCALE GENOMIC DNA]</scope>
    <source>
        <strain evidence="1 2">DSM 16996</strain>
    </source>
</reference>
<protein>
    <submittedName>
        <fullName evidence="1">Uncharacterized protein</fullName>
    </submittedName>
</protein>
<gene>
    <name evidence="1" type="ORF">CCR94_21755</name>
</gene>
<dbReference type="EMBL" id="NHSJ01000131">
    <property type="protein sequence ID" value="PPQ26735.1"/>
    <property type="molecule type" value="Genomic_DNA"/>
</dbReference>
<evidence type="ECO:0000313" key="1">
    <source>
        <dbReference type="EMBL" id="PPQ26735.1"/>
    </source>
</evidence>
<accession>A0A2S6MWJ7</accession>
<dbReference type="Proteomes" id="UP000239089">
    <property type="component" value="Unassembled WGS sequence"/>
</dbReference>